<dbReference type="EMBL" id="JBBNAG010000009">
    <property type="protein sequence ID" value="KAK9104993.1"/>
    <property type="molecule type" value="Genomic_DNA"/>
</dbReference>
<comment type="caution">
    <text evidence="2">The sequence shown here is derived from an EMBL/GenBank/DDBJ whole genome shotgun (WGS) entry which is preliminary data.</text>
</comment>
<keyword evidence="3" id="KW-1185">Reference proteome</keyword>
<gene>
    <name evidence="2" type="ORF">Scep_021837</name>
</gene>
<reference evidence="2 3" key="1">
    <citation type="submission" date="2024-01" db="EMBL/GenBank/DDBJ databases">
        <title>Genome assemblies of Stephania.</title>
        <authorList>
            <person name="Yang L."/>
        </authorList>
    </citation>
    <scope>NUCLEOTIDE SEQUENCE [LARGE SCALE GENOMIC DNA]</scope>
    <source>
        <strain evidence="2">JXDWG</strain>
        <tissue evidence="2">Leaf</tissue>
    </source>
</reference>
<dbReference type="Proteomes" id="UP001419268">
    <property type="component" value="Unassembled WGS sequence"/>
</dbReference>
<feature type="region of interest" description="Disordered" evidence="1">
    <location>
        <begin position="53"/>
        <end position="74"/>
    </location>
</feature>
<feature type="compositionally biased region" description="Basic and acidic residues" evidence="1">
    <location>
        <begin position="19"/>
        <end position="35"/>
    </location>
</feature>
<evidence type="ECO:0000313" key="3">
    <source>
        <dbReference type="Proteomes" id="UP001419268"/>
    </source>
</evidence>
<organism evidence="2 3">
    <name type="scientific">Stephania cephalantha</name>
    <dbReference type="NCBI Taxonomy" id="152367"/>
    <lineage>
        <taxon>Eukaryota</taxon>
        <taxon>Viridiplantae</taxon>
        <taxon>Streptophyta</taxon>
        <taxon>Embryophyta</taxon>
        <taxon>Tracheophyta</taxon>
        <taxon>Spermatophyta</taxon>
        <taxon>Magnoliopsida</taxon>
        <taxon>Ranunculales</taxon>
        <taxon>Menispermaceae</taxon>
        <taxon>Menispermoideae</taxon>
        <taxon>Cissampelideae</taxon>
        <taxon>Stephania</taxon>
    </lineage>
</organism>
<evidence type="ECO:0000313" key="2">
    <source>
        <dbReference type="EMBL" id="KAK9104993.1"/>
    </source>
</evidence>
<name>A0AAP0FCH7_9MAGN</name>
<protein>
    <submittedName>
        <fullName evidence="2">Uncharacterized protein</fullName>
    </submittedName>
</protein>
<evidence type="ECO:0000256" key="1">
    <source>
        <dbReference type="SAM" id="MobiDB-lite"/>
    </source>
</evidence>
<accession>A0AAP0FCH7</accession>
<sequence>MLTCFESNCLFVPRRPPHHSNDSKSKPSFDWDHRVHAPPITTTAADVAAATGGPDWGPVRIDRPAAPVQGVASG</sequence>
<proteinExistence type="predicted"/>
<dbReference type="AlphaFoldDB" id="A0AAP0FCH7"/>
<feature type="region of interest" description="Disordered" evidence="1">
    <location>
        <begin position="13"/>
        <end position="35"/>
    </location>
</feature>